<proteinExistence type="predicted"/>
<organism evidence="1 2">
    <name type="scientific">Antarcticirhabdus aurantiaca</name>
    <dbReference type="NCBI Taxonomy" id="2606717"/>
    <lineage>
        <taxon>Bacteria</taxon>
        <taxon>Pseudomonadati</taxon>
        <taxon>Pseudomonadota</taxon>
        <taxon>Alphaproteobacteria</taxon>
        <taxon>Hyphomicrobiales</taxon>
        <taxon>Aurantimonadaceae</taxon>
        <taxon>Antarcticirhabdus</taxon>
    </lineage>
</organism>
<evidence type="ECO:0000313" key="1">
    <source>
        <dbReference type="EMBL" id="WAJ30372.1"/>
    </source>
</evidence>
<reference evidence="1" key="1">
    <citation type="submission" date="2022-11" db="EMBL/GenBank/DDBJ databases">
        <title>beta-Carotene-producing bacterium, Jeongeuplla avenae sp. nov., alleviates the salt stress of Arabidopsis seedlings.</title>
        <authorList>
            <person name="Jiang L."/>
            <person name="Lee J."/>
        </authorList>
    </citation>
    <scope>NUCLEOTIDE SEQUENCE</scope>
    <source>
        <strain evidence="1">DY_R2A_6</strain>
    </source>
</reference>
<gene>
    <name evidence="1" type="ORF">OXU80_09275</name>
</gene>
<dbReference type="Proteomes" id="UP001163223">
    <property type="component" value="Chromosome"/>
</dbReference>
<accession>A0ACD4NUW2</accession>
<evidence type="ECO:0000313" key="2">
    <source>
        <dbReference type="Proteomes" id="UP001163223"/>
    </source>
</evidence>
<name>A0ACD4NUW2_9HYPH</name>
<dbReference type="EMBL" id="CP113520">
    <property type="protein sequence ID" value="WAJ30372.1"/>
    <property type="molecule type" value="Genomic_DNA"/>
</dbReference>
<protein>
    <submittedName>
        <fullName evidence="1">Uncharacterized protein</fullName>
    </submittedName>
</protein>
<sequence length="125" mass="14045">MTPIHHRVILPVFVSFLPMINACEAENAFRVDADGLSWGFLARRSYAEEVTKLLWNGVNLMAADMPAGSNLTPPALDEVIELVEATLFPNVEACRRSDDRKRELMEVFDAMRSALRELNGWAPDL</sequence>
<keyword evidence="2" id="KW-1185">Reference proteome</keyword>